<dbReference type="STRING" id="326297.Sama_0368"/>
<evidence type="ECO:0000256" key="6">
    <source>
        <dbReference type="ARBA" id="ARBA00022692"/>
    </source>
</evidence>
<organism evidence="12 13">
    <name type="scientific">Shewanella amazonensis (strain ATCC BAA-1098 / SB2B)</name>
    <dbReference type="NCBI Taxonomy" id="326297"/>
    <lineage>
        <taxon>Bacteria</taxon>
        <taxon>Pseudomonadati</taxon>
        <taxon>Pseudomonadota</taxon>
        <taxon>Gammaproteobacteria</taxon>
        <taxon>Alteromonadales</taxon>
        <taxon>Shewanellaceae</taxon>
        <taxon>Shewanella</taxon>
    </lineage>
</organism>
<dbReference type="GO" id="GO:0015628">
    <property type="term" value="P:protein secretion by the type II secretion system"/>
    <property type="evidence" value="ECO:0007669"/>
    <property type="project" value="TreeGrafter"/>
</dbReference>
<dbReference type="InterPro" id="IPR001992">
    <property type="entry name" value="T2SS_GspF/T4SS_PilC_CS"/>
</dbReference>
<evidence type="ECO:0000313" key="12">
    <source>
        <dbReference type="EMBL" id="ABL98579.1"/>
    </source>
</evidence>
<dbReference type="EMBL" id="CP000507">
    <property type="protein sequence ID" value="ABL98579.1"/>
    <property type="molecule type" value="Genomic_DNA"/>
</dbReference>
<proteinExistence type="inferred from homology"/>
<accession>A1S2H3</accession>
<evidence type="ECO:0000259" key="11">
    <source>
        <dbReference type="Pfam" id="PF00482"/>
    </source>
</evidence>
<comment type="similarity">
    <text evidence="2 9">Belongs to the GSP F family.</text>
</comment>
<dbReference type="GO" id="GO:0005886">
    <property type="term" value="C:plasma membrane"/>
    <property type="evidence" value="ECO:0007669"/>
    <property type="project" value="UniProtKB-SubCell"/>
</dbReference>
<feature type="transmembrane region" description="Helical" evidence="10">
    <location>
        <begin position="391"/>
        <end position="411"/>
    </location>
</feature>
<dbReference type="PROSITE" id="PS00874">
    <property type="entry name" value="T2SP_F"/>
    <property type="match status" value="1"/>
</dbReference>
<keyword evidence="8 10" id="KW-0472">Membrane</keyword>
<dbReference type="PRINTS" id="PR00812">
    <property type="entry name" value="BCTERIALGSPF"/>
</dbReference>
<evidence type="ECO:0000256" key="1">
    <source>
        <dbReference type="ARBA" id="ARBA00004429"/>
    </source>
</evidence>
<keyword evidence="7 10" id="KW-1133">Transmembrane helix</keyword>
<keyword evidence="4" id="KW-1003">Cell membrane</keyword>
<dbReference type="RefSeq" id="WP_011758489.1">
    <property type="nucleotide sequence ID" value="NC_008700.1"/>
</dbReference>
<keyword evidence="13" id="KW-1185">Reference proteome</keyword>
<evidence type="ECO:0000256" key="9">
    <source>
        <dbReference type="RuleBase" id="RU003923"/>
    </source>
</evidence>
<dbReference type="Proteomes" id="UP000009175">
    <property type="component" value="Chromosome"/>
</dbReference>
<reference evidence="12" key="1">
    <citation type="submission" date="2006-12" db="EMBL/GenBank/DDBJ databases">
        <title>Complete sequence of Shewanella amazonensis SB2B.</title>
        <authorList>
            <consortium name="US DOE Joint Genome Institute"/>
            <person name="Copeland A."/>
            <person name="Lucas S."/>
            <person name="Lapidus A."/>
            <person name="Barry K."/>
            <person name="Detter J.C."/>
            <person name="Glavina del Rio T."/>
            <person name="Hammon N."/>
            <person name="Israni S."/>
            <person name="Dalin E."/>
            <person name="Tice H."/>
            <person name="Pitluck S."/>
            <person name="Munk A.C."/>
            <person name="Brettin T."/>
            <person name="Bruce D."/>
            <person name="Han C."/>
            <person name="Tapia R."/>
            <person name="Gilna P."/>
            <person name="Schmutz J."/>
            <person name="Larimer F."/>
            <person name="Land M."/>
            <person name="Hauser L."/>
            <person name="Kyrpides N."/>
            <person name="Mikhailova N."/>
            <person name="Fredrickson J."/>
            <person name="Richardson P."/>
        </authorList>
    </citation>
    <scope>NUCLEOTIDE SEQUENCE [LARGE SCALE GENOMIC DNA]</scope>
    <source>
        <strain evidence="12">SB2B</strain>
    </source>
</reference>
<feature type="domain" description="Type II secretion system protein GspF" evidence="11">
    <location>
        <begin position="85"/>
        <end position="207"/>
    </location>
</feature>
<keyword evidence="3 9" id="KW-0813">Transport</keyword>
<evidence type="ECO:0000256" key="7">
    <source>
        <dbReference type="ARBA" id="ARBA00022989"/>
    </source>
</evidence>
<dbReference type="FunFam" id="1.20.81.30:FF:000001">
    <property type="entry name" value="Type II secretion system protein F"/>
    <property type="match status" value="2"/>
</dbReference>
<evidence type="ECO:0000256" key="3">
    <source>
        <dbReference type="ARBA" id="ARBA00022448"/>
    </source>
</evidence>
<evidence type="ECO:0000256" key="5">
    <source>
        <dbReference type="ARBA" id="ARBA00022519"/>
    </source>
</evidence>
<dbReference type="Pfam" id="PF00482">
    <property type="entry name" value="T2SSF"/>
    <property type="match status" value="2"/>
</dbReference>
<dbReference type="AlphaFoldDB" id="A1S2H3"/>
<evidence type="ECO:0000256" key="8">
    <source>
        <dbReference type="ARBA" id="ARBA00023136"/>
    </source>
</evidence>
<dbReference type="Gene3D" id="1.20.81.30">
    <property type="entry name" value="Type II secretion system (T2SS), domain F"/>
    <property type="match status" value="2"/>
</dbReference>
<evidence type="ECO:0000256" key="4">
    <source>
        <dbReference type="ARBA" id="ARBA00022475"/>
    </source>
</evidence>
<dbReference type="InterPro" id="IPR042094">
    <property type="entry name" value="T2SS_GspF_sf"/>
</dbReference>
<gene>
    <name evidence="12" type="ordered locus">Sama_0368</name>
</gene>
<dbReference type="PANTHER" id="PTHR30012:SF7">
    <property type="entry name" value="PROTEIN TRANSPORT PROTEIN HOFC HOMOLOG"/>
    <property type="match status" value="1"/>
</dbReference>
<dbReference type="InterPro" id="IPR018076">
    <property type="entry name" value="T2SS_GspF_dom"/>
</dbReference>
<feature type="transmembrane region" description="Helical" evidence="10">
    <location>
        <begin position="236"/>
        <end position="253"/>
    </location>
</feature>
<feature type="transmembrane region" description="Helical" evidence="10">
    <location>
        <begin position="185"/>
        <end position="206"/>
    </location>
</feature>
<dbReference type="KEGG" id="saz:Sama_0368"/>
<comment type="subcellular location">
    <subcellularLocation>
        <location evidence="1 9">Cell inner membrane</location>
        <topology evidence="1 9">Multi-pass membrane protein</topology>
    </subcellularLocation>
</comment>
<dbReference type="OrthoDB" id="9805682at2"/>
<dbReference type="PANTHER" id="PTHR30012">
    <property type="entry name" value="GENERAL SECRETION PATHWAY PROTEIN"/>
    <property type="match status" value="1"/>
</dbReference>
<evidence type="ECO:0000256" key="10">
    <source>
        <dbReference type="SAM" id="Phobius"/>
    </source>
</evidence>
<evidence type="ECO:0000256" key="2">
    <source>
        <dbReference type="ARBA" id="ARBA00005745"/>
    </source>
</evidence>
<keyword evidence="6 9" id="KW-0812">Transmembrane</keyword>
<keyword evidence="5" id="KW-0997">Cell inner membrane</keyword>
<evidence type="ECO:0000313" key="13">
    <source>
        <dbReference type="Proteomes" id="UP000009175"/>
    </source>
</evidence>
<protein>
    <submittedName>
        <fullName evidence="12">Type IV pilus biogenesis protein PilC</fullName>
    </submittedName>
</protein>
<feature type="domain" description="Type II secretion system protein GspF" evidence="11">
    <location>
        <begin position="288"/>
        <end position="410"/>
    </location>
</feature>
<dbReference type="InterPro" id="IPR003004">
    <property type="entry name" value="GspF/PilC"/>
</dbReference>
<dbReference type="HOGENOM" id="CLU_035032_2_1_6"/>
<dbReference type="eggNOG" id="COG1459">
    <property type="taxonomic scope" value="Bacteria"/>
</dbReference>
<name>A1S2H3_SHEAM</name>
<sequence length="419" mass="45946">MATAVANKSKKQTQKLAPKVYNFEWKGLNRDGKKSSGELRGASVAEIKTLLKNQGINPKVVRKKSDGLFGASNKKINAMDIAMVTRQIATMLMAGVPLVTTIEILGKGHEKPKMRELLGTILNDIQAGIPLSDALRPHRIYFDDLYVDLVAAGEHSGSLDTVFDRIATYREKAEALKSKIKKAMFYPAAVVVVAIAVTTLLLLFVVPQFEEIFTSFGAELPAFTQLIINISRFLQSSWYFFLTAIVGSIWLYVRAHRNSQAVRDRQDEFVLKIPVIGEILHKAAMARFARTLATTFAAGVPLIDGLESAAGASGNAVYRKALLRIRTEVMAGMQMNVAMRTVNLFPDMLIQMVMIGEESGSLDNMLNKIANIYEMQVDDAVDGLSSLIEPIMMVVIGTLVGGLIVGMYLPIFQMGNVVG</sequence>